<evidence type="ECO:0000313" key="2">
    <source>
        <dbReference type="EMBL" id="RGX80416.1"/>
    </source>
</evidence>
<dbReference type="NCBIfam" id="TIGR01200">
    <property type="entry name" value="GLPGLI"/>
    <property type="match status" value="1"/>
</dbReference>
<name>A0A413H9P3_9BACE</name>
<dbReference type="InterPro" id="IPR005901">
    <property type="entry name" value="GLPGLI"/>
</dbReference>
<proteinExistence type="predicted"/>
<dbReference type="EMBL" id="QSCF01000004">
    <property type="protein sequence ID" value="RGX80416.1"/>
    <property type="molecule type" value="Genomic_DNA"/>
</dbReference>
<organism evidence="2 3">
    <name type="scientific">Bacteroides stercorirosoris</name>
    <dbReference type="NCBI Taxonomy" id="871324"/>
    <lineage>
        <taxon>Bacteria</taxon>
        <taxon>Pseudomonadati</taxon>
        <taxon>Bacteroidota</taxon>
        <taxon>Bacteroidia</taxon>
        <taxon>Bacteroidales</taxon>
        <taxon>Bacteroidaceae</taxon>
        <taxon>Bacteroides</taxon>
    </lineage>
</organism>
<gene>
    <name evidence="2" type="ORF">DXA68_04100</name>
</gene>
<dbReference type="RefSeq" id="WP_117986697.1">
    <property type="nucleotide sequence ID" value="NZ_CABMFG010000004.1"/>
</dbReference>
<dbReference type="Proteomes" id="UP000286075">
    <property type="component" value="Unassembled WGS sequence"/>
</dbReference>
<keyword evidence="1" id="KW-0732">Signal</keyword>
<dbReference type="OrthoDB" id="1440774at2"/>
<feature type="chain" id="PRO_5019425413" evidence="1">
    <location>
        <begin position="19"/>
        <end position="272"/>
    </location>
</feature>
<dbReference type="AlphaFoldDB" id="A0A413H9P3"/>
<feature type="signal peptide" evidence="1">
    <location>
        <begin position="1"/>
        <end position="18"/>
    </location>
</feature>
<dbReference type="Pfam" id="PF22252">
    <property type="entry name" value="PNGase_F-II_N"/>
    <property type="match status" value="1"/>
</dbReference>
<comment type="caution">
    <text evidence="2">The sequence shown here is derived from an EMBL/GenBank/DDBJ whole genome shotgun (WGS) entry which is preliminary data.</text>
</comment>
<evidence type="ECO:0000256" key="1">
    <source>
        <dbReference type="SAM" id="SignalP"/>
    </source>
</evidence>
<protein>
    <submittedName>
        <fullName evidence="2">GLPGLI family protein</fullName>
    </submittedName>
</protein>
<accession>A0A413H9P3</accession>
<evidence type="ECO:0000313" key="3">
    <source>
        <dbReference type="Proteomes" id="UP000286075"/>
    </source>
</evidence>
<sequence length="272" mass="31199">MRKIIFALLLGAFSTVQAQIEFAPAPKLLNKYDVMDTCQFKITYKLKIVPDTQKKSYTYNDVQILEIGKNSAKSYSYMLYEKDSICTKLNAKGVSNTPLLQKAVLPMEVFVSGKDNQTTVVYRTILGGPIYIYTEPTENIKWTIASSRKTILGYNCQKAIATFRGRDYEAWFTMDIPSKYGPYKFVGLPGLILSIQDNNKEYNWECIGIKKGNNKTTINKYKWEYNNTTPEKLEQIISRMYKDPIHFMQSLGAKVRNETNSGLSMPYNPLEK</sequence>
<reference evidence="2 3" key="1">
    <citation type="submission" date="2018-08" db="EMBL/GenBank/DDBJ databases">
        <title>A genome reference for cultivated species of the human gut microbiota.</title>
        <authorList>
            <person name="Zou Y."/>
            <person name="Xue W."/>
            <person name="Luo G."/>
        </authorList>
    </citation>
    <scope>NUCLEOTIDE SEQUENCE [LARGE SCALE GENOMIC DNA]</scope>
    <source>
        <strain evidence="2 3">OF03-9BH</strain>
    </source>
</reference>